<proteinExistence type="predicted"/>
<reference evidence="1" key="1">
    <citation type="submission" date="2022-04" db="EMBL/GenBank/DDBJ databases">
        <title>A functionally conserved STORR gene fusion in Papaver species that diverged 16.8 million years ago.</title>
        <authorList>
            <person name="Catania T."/>
        </authorList>
    </citation>
    <scope>NUCLEOTIDE SEQUENCE</scope>
    <source>
        <strain evidence="1">S-188037</strain>
    </source>
</reference>
<keyword evidence="2" id="KW-1185">Reference proteome</keyword>
<sequence length="172" mass="19477">MEDVRIQLLIQFMMGEGLVPSEEEESNRKYVIFTTSAAALDATNSSSAVLSRTTEVMEVQNAQPRHITEISKDKNTNVLYHINTVTHVLVQSVDQNVKEKLVNLVEITRDDNAEMRIPIGEFSLCTALGGIRPSVFEDFTNHDAFELVFNHDKHSPSVDIVTYKRIRFTHEA</sequence>
<name>A0AAD4XCW1_9MAGN</name>
<organism evidence="1 2">
    <name type="scientific">Papaver atlanticum</name>
    <dbReference type="NCBI Taxonomy" id="357466"/>
    <lineage>
        <taxon>Eukaryota</taxon>
        <taxon>Viridiplantae</taxon>
        <taxon>Streptophyta</taxon>
        <taxon>Embryophyta</taxon>
        <taxon>Tracheophyta</taxon>
        <taxon>Spermatophyta</taxon>
        <taxon>Magnoliopsida</taxon>
        <taxon>Ranunculales</taxon>
        <taxon>Papaveraceae</taxon>
        <taxon>Papaveroideae</taxon>
        <taxon>Papaver</taxon>
    </lineage>
</organism>
<feature type="non-terminal residue" evidence="1">
    <location>
        <position position="1"/>
    </location>
</feature>
<dbReference type="AlphaFoldDB" id="A0AAD4XCW1"/>
<dbReference type="Proteomes" id="UP001202328">
    <property type="component" value="Unassembled WGS sequence"/>
</dbReference>
<dbReference type="EMBL" id="JAJJMB010011896">
    <property type="protein sequence ID" value="KAI3895757.1"/>
    <property type="molecule type" value="Genomic_DNA"/>
</dbReference>
<evidence type="ECO:0000313" key="1">
    <source>
        <dbReference type="EMBL" id="KAI3895757.1"/>
    </source>
</evidence>
<evidence type="ECO:0000313" key="2">
    <source>
        <dbReference type="Proteomes" id="UP001202328"/>
    </source>
</evidence>
<comment type="caution">
    <text evidence="1">The sequence shown here is derived from an EMBL/GenBank/DDBJ whole genome shotgun (WGS) entry which is preliminary data.</text>
</comment>
<gene>
    <name evidence="1" type="ORF">MKW98_025548</name>
</gene>
<protein>
    <submittedName>
        <fullName evidence="1">Uncharacterized protein</fullName>
    </submittedName>
</protein>
<accession>A0AAD4XCW1</accession>